<evidence type="ECO:0000313" key="2">
    <source>
        <dbReference type="Proteomes" id="UP000269396"/>
    </source>
</evidence>
<name>A0A183PPK8_9TREM</name>
<proteinExistence type="predicted"/>
<evidence type="ECO:0000313" key="1">
    <source>
        <dbReference type="EMBL" id="VDP70926.1"/>
    </source>
</evidence>
<keyword evidence="2" id="KW-1185">Reference proteome</keyword>
<reference evidence="1 2" key="1">
    <citation type="submission" date="2018-11" db="EMBL/GenBank/DDBJ databases">
        <authorList>
            <consortium name="Pathogen Informatics"/>
        </authorList>
    </citation>
    <scope>NUCLEOTIDE SEQUENCE [LARGE SCALE GENOMIC DNA]</scope>
    <source>
        <strain>Denwood</strain>
        <strain evidence="2">Zambia</strain>
    </source>
</reference>
<dbReference type="AlphaFoldDB" id="A0A183PPK8"/>
<dbReference type="EMBL" id="UZAL01036988">
    <property type="protein sequence ID" value="VDP70926.1"/>
    <property type="molecule type" value="Genomic_DNA"/>
</dbReference>
<accession>A0A183PPK8</accession>
<dbReference type="STRING" id="31246.A0A183PPK8"/>
<organism evidence="1 2">
    <name type="scientific">Schistosoma mattheei</name>
    <dbReference type="NCBI Taxonomy" id="31246"/>
    <lineage>
        <taxon>Eukaryota</taxon>
        <taxon>Metazoa</taxon>
        <taxon>Spiralia</taxon>
        <taxon>Lophotrochozoa</taxon>
        <taxon>Platyhelminthes</taxon>
        <taxon>Trematoda</taxon>
        <taxon>Digenea</taxon>
        <taxon>Strigeidida</taxon>
        <taxon>Schistosomatoidea</taxon>
        <taxon>Schistosomatidae</taxon>
        <taxon>Schistosoma</taxon>
    </lineage>
</organism>
<dbReference type="Proteomes" id="UP000269396">
    <property type="component" value="Unassembled WGS sequence"/>
</dbReference>
<gene>
    <name evidence="1" type="ORF">SMTD_LOCUS16294</name>
</gene>
<sequence length="166" mass="18881">MIRLIVIDRQLRILRPNEKFPSFSCSQLLCMLAKSVIVRLCNFENPGFISVCDTTSLSPKGSLGAFSSDISSLHSAIDHIEQTAKVMFPSELTATSILNILKEAYLYYGPWSNIQVNTMFIFIYLTVKITYCRYLSWMTIKHLKTWHQMTSSNFVSHAGIYVASSH</sequence>
<protein>
    <submittedName>
        <fullName evidence="1">Uncharacterized protein</fullName>
    </submittedName>
</protein>